<comment type="similarity">
    <text evidence="1">Belongs to the WD repeat RAPTOR family.</text>
</comment>
<dbReference type="GO" id="GO:0030307">
    <property type="term" value="P:positive regulation of cell growth"/>
    <property type="evidence" value="ECO:0007669"/>
    <property type="project" value="TreeGrafter"/>
</dbReference>
<evidence type="ECO:0000256" key="2">
    <source>
        <dbReference type="ARBA" id="ARBA00022574"/>
    </source>
</evidence>
<dbReference type="GO" id="GO:0030674">
    <property type="term" value="F:protein-macromolecule adaptor activity"/>
    <property type="evidence" value="ECO:0007669"/>
    <property type="project" value="TreeGrafter"/>
</dbReference>
<dbReference type="PANTHER" id="PTHR12848">
    <property type="entry name" value="REGULATORY-ASSOCIATED PROTEIN OF MTOR"/>
    <property type="match status" value="1"/>
</dbReference>
<evidence type="ECO:0000313" key="6">
    <source>
        <dbReference type="EMBL" id="THW23621.1"/>
    </source>
</evidence>
<dbReference type="GO" id="GO:0031929">
    <property type="term" value="P:TOR signaling"/>
    <property type="evidence" value="ECO:0007669"/>
    <property type="project" value="InterPro"/>
</dbReference>
<accession>A0A4S8WFF3</accession>
<dbReference type="SUPFAM" id="SSF48371">
    <property type="entry name" value="ARM repeat"/>
    <property type="match status" value="1"/>
</dbReference>
<feature type="region of interest" description="Disordered" evidence="4">
    <location>
        <begin position="1"/>
        <end position="128"/>
    </location>
</feature>
<dbReference type="GO" id="GO:0071230">
    <property type="term" value="P:cellular response to amino acid stimulus"/>
    <property type="evidence" value="ECO:0007669"/>
    <property type="project" value="TreeGrafter"/>
</dbReference>
<proteinExistence type="inferred from homology"/>
<feature type="compositionally biased region" description="Polar residues" evidence="4">
    <location>
        <begin position="1006"/>
        <end position="1018"/>
    </location>
</feature>
<dbReference type="Proteomes" id="UP000308014">
    <property type="component" value="Unassembled WGS sequence"/>
</dbReference>
<dbReference type="SMART" id="SM01302">
    <property type="entry name" value="Raptor_N"/>
    <property type="match status" value="1"/>
</dbReference>
<dbReference type="PRINTS" id="PR01547">
    <property type="entry name" value="YEAST176DUF"/>
</dbReference>
<keyword evidence="2" id="KW-0853">WD repeat</keyword>
<dbReference type="PANTHER" id="PTHR12848:SF16">
    <property type="entry name" value="REGULATORY-ASSOCIATED PROTEIN OF MTOR"/>
    <property type="match status" value="1"/>
</dbReference>
<dbReference type="GO" id="GO:0009267">
    <property type="term" value="P:cellular response to starvation"/>
    <property type="evidence" value="ECO:0007669"/>
    <property type="project" value="TreeGrafter"/>
</dbReference>
<dbReference type="InterPro" id="IPR015943">
    <property type="entry name" value="WD40/YVTN_repeat-like_dom_sf"/>
</dbReference>
<feature type="region of interest" description="Disordered" evidence="4">
    <location>
        <begin position="944"/>
        <end position="979"/>
    </location>
</feature>
<dbReference type="GO" id="GO:0031931">
    <property type="term" value="C:TORC1 complex"/>
    <property type="evidence" value="ECO:0007669"/>
    <property type="project" value="InterPro"/>
</dbReference>
<feature type="domain" description="Raptor N-terminal CASPase-like" evidence="5">
    <location>
        <begin position="188"/>
        <end position="345"/>
    </location>
</feature>
<feature type="compositionally biased region" description="Polar residues" evidence="4">
    <location>
        <begin position="69"/>
        <end position="83"/>
    </location>
</feature>
<evidence type="ECO:0000256" key="3">
    <source>
        <dbReference type="ARBA" id="ARBA00022737"/>
    </source>
</evidence>
<comment type="caution">
    <text evidence="6">The sequence shown here is derived from an EMBL/GenBank/DDBJ whole genome shotgun (WGS) entry which is preliminary data.</text>
</comment>
<reference evidence="6 7" key="1">
    <citation type="submission" date="2018-10" db="EMBL/GenBank/DDBJ databases">
        <title>Fifty Aureobasidium pullulans genomes reveal a recombining polyextremotolerant generalist.</title>
        <authorList>
            <person name="Gostincar C."/>
            <person name="Turk M."/>
            <person name="Zajc J."/>
            <person name="Gunde-Cimerman N."/>
        </authorList>
    </citation>
    <scope>NUCLEOTIDE SEQUENCE [LARGE SCALE GENOMIC DNA]</scope>
    <source>
        <strain evidence="6 7">EXF-11318</strain>
    </source>
</reference>
<dbReference type="Gene3D" id="1.25.10.10">
    <property type="entry name" value="Leucine-rich Repeat Variant"/>
    <property type="match status" value="1"/>
</dbReference>
<evidence type="ECO:0000256" key="1">
    <source>
        <dbReference type="ARBA" id="ARBA00009257"/>
    </source>
</evidence>
<dbReference type="InterPro" id="IPR004083">
    <property type="entry name" value="Raptor"/>
</dbReference>
<dbReference type="InterPro" id="IPR036322">
    <property type="entry name" value="WD40_repeat_dom_sf"/>
</dbReference>
<dbReference type="InterPro" id="IPR029347">
    <property type="entry name" value="Raptor_N"/>
</dbReference>
<dbReference type="EMBL" id="QZAJ01000007">
    <property type="protein sequence ID" value="THW23621.1"/>
    <property type="molecule type" value="Genomic_DNA"/>
</dbReference>
<dbReference type="InterPro" id="IPR016024">
    <property type="entry name" value="ARM-type_fold"/>
</dbReference>
<evidence type="ECO:0000256" key="4">
    <source>
        <dbReference type="SAM" id="MobiDB-lite"/>
    </source>
</evidence>
<sequence>MRVGVLQDDAAGQYRAAKHPQPVLDPLPSNLYEGSIQHAAHPNSDPPPDPQTQAINGDTVAHLPPPHQFLNQSANHSPTSSAVGASPPEDGPLSSRSERPLMLRAKSDYGPRKQRQSTASSFEHRDGDEASKFKMRHGWEDQLMSPEQANLLSQTFYMYYTDKRHETAGNPKDAKDDYHVQEWRMKDRLKTISALLTVCLNIGVDPPDVIKTNPCARMECWVDPMGTEGPQGSGGANPQIGKNLQTQYETLSMRTRYKLVMDPSIEEMKKYCTTLRRNAKDERILFHYNGHGVPKPTAAGEIWVFNRSFTQYIPISLYDLQSWLGAPGLFVYDCSAAGLIIKNFHPCIKKHETDQVEARRRDPTTPLMNWSDCIHLAACREDESLPTNPDLPADLFTSCLTTPIEMAVRFFILQNPLPGGPTLSEGRNIPGKISERRTPLGELNWIFTAITDTIAWNCLPKPLFKKLFRQDLMVAALFRNFLLAQRIMRKYHCHPQCYPEIPETHNHPLWQSWDYAVEMILAQLPSLIQQAKENKELEYQHSEFFAHQLSAFEVYLSQGALEQKVPEQLPIVLQVLLSQVHRLRALILLGKFLDLGPWAVNLALSIGIFPYVLKLLQSQAIELKPVMVFIWTRILAIDQSCQSDLLKDNGYAYFINIISPQTGIPVGNMAEHRAMCAFIIAMFCKDFRPGQNVCLSTNPELIESLLSHLVDMENPLLRQHSCLCISMLWYDFPEAKWQGIRSQAHMRLCDLALDPVPEVRTAMLHALTSFLGIPDVTDQVAYIEETIASIILAMANDSSVMVRKELLVFHSTFIARYKNKFIVAAYEQFTEEHAAHLAQDASIYRPATPSEANGSYESKRDLSFDNHDSFSRGSSVESNTSRNTVFSAMWKQVLIISADPHPEIARNAGIILDNVLGALFDSPLAVYVHQMLDDMAARPIPYAQVPTTSLDGPTRLQHPDVPRAPPSPTPSTSSKHDGYFSVSAGLRRTASMAASIKNLASFGATKASQDPSQSQSLRGSGAGRRSQVPSDWNRPPDATDPQPTRVRGHQIAKSPSVPNFEPRNFSQPPTIPLTSNFFQWSASYFREPQMRPSEADEPGSLDYNERLWRRNRNDKIIASTQPLKEVAGTGRWDVPAGVLATNSPPMKMVFHQFEDHLVISDDQDGISVWDWHRERRLARFSAGNPRGSKISDLRFINEDDQALLMTGSSDGVIKVFRNYENEKQVELVASFRALTDLVPSTHNAGLVFDWQQGQGRVLVAGDLRVIRVWQAGTELCTADIPARSGSCVTSLTSDQVEGNVFVAGFGDGAIRVYDQRNRPAESMVRVWKEHKGWVVGCHLQRGGMRELISAERGGAVRLWDIRMDRSVGVVKGKGEGGIGTCRTLSVHEHAPVFATGSSHNAVRVFSTNNVTATAANSTPLSTIEPFSNFLHTNVLSSHRPTPIASTAFHPHRMMLACSTVNDGHVSLFKCASRDGTSLSGQNNIVKEWEG</sequence>
<protein>
    <recommendedName>
        <fullName evidence="5">Raptor N-terminal CASPase-like domain-containing protein</fullName>
    </recommendedName>
</protein>
<dbReference type="Pfam" id="PF14538">
    <property type="entry name" value="Raptor_N"/>
    <property type="match status" value="1"/>
</dbReference>
<dbReference type="SUPFAM" id="SSF50978">
    <property type="entry name" value="WD40 repeat-like"/>
    <property type="match status" value="1"/>
</dbReference>
<evidence type="ECO:0000313" key="7">
    <source>
        <dbReference type="Proteomes" id="UP000308014"/>
    </source>
</evidence>
<keyword evidence="3" id="KW-0677">Repeat</keyword>
<dbReference type="SMART" id="SM00320">
    <property type="entry name" value="WD40"/>
    <property type="match status" value="6"/>
</dbReference>
<name>A0A4S8WFF3_AURPU</name>
<feature type="compositionally biased region" description="Basic and acidic residues" evidence="4">
    <location>
        <begin position="96"/>
        <end position="111"/>
    </location>
</feature>
<dbReference type="GO" id="GO:0010506">
    <property type="term" value="P:regulation of autophagy"/>
    <property type="evidence" value="ECO:0007669"/>
    <property type="project" value="TreeGrafter"/>
</dbReference>
<dbReference type="InterPro" id="IPR001680">
    <property type="entry name" value="WD40_rpt"/>
</dbReference>
<organism evidence="6 7">
    <name type="scientific">Aureobasidium pullulans</name>
    <name type="common">Black yeast</name>
    <name type="synonym">Pullularia pullulans</name>
    <dbReference type="NCBI Taxonomy" id="5580"/>
    <lineage>
        <taxon>Eukaryota</taxon>
        <taxon>Fungi</taxon>
        <taxon>Dikarya</taxon>
        <taxon>Ascomycota</taxon>
        <taxon>Pezizomycotina</taxon>
        <taxon>Dothideomycetes</taxon>
        <taxon>Dothideomycetidae</taxon>
        <taxon>Dothideales</taxon>
        <taxon>Saccotheciaceae</taxon>
        <taxon>Aureobasidium</taxon>
    </lineage>
</organism>
<gene>
    <name evidence="6" type="ORF">D6D24_00499</name>
</gene>
<dbReference type="GO" id="GO:0005737">
    <property type="term" value="C:cytoplasm"/>
    <property type="evidence" value="ECO:0007669"/>
    <property type="project" value="TreeGrafter"/>
</dbReference>
<evidence type="ECO:0000259" key="5">
    <source>
        <dbReference type="SMART" id="SM01302"/>
    </source>
</evidence>
<dbReference type="InterPro" id="IPR011989">
    <property type="entry name" value="ARM-like"/>
</dbReference>
<dbReference type="Gene3D" id="2.130.10.10">
    <property type="entry name" value="YVTN repeat-like/Quinoprotein amine dehydrogenase"/>
    <property type="match status" value="2"/>
</dbReference>
<feature type="region of interest" description="Disordered" evidence="4">
    <location>
        <begin position="1003"/>
        <end position="1068"/>
    </location>
</feature>